<dbReference type="Proteomes" id="UP000236893">
    <property type="component" value="Unassembled WGS sequence"/>
</dbReference>
<accession>A0A2S5A788</accession>
<feature type="transmembrane region" description="Helical" evidence="9">
    <location>
        <begin position="150"/>
        <end position="170"/>
    </location>
</feature>
<proteinExistence type="inferred from homology"/>
<organism evidence="10 11">
    <name type="scientific">Solitalea longa</name>
    <dbReference type="NCBI Taxonomy" id="2079460"/>
    <lineage>
        <taxon>Bacteria</taxon>
        <taxon>Pseudomonadati</taxon>
        <taxon>Bacteroidota</taxon>
        <taxon>Sphingobacteriia</taxon>
        <taxon>Sphingobacteriales</taxon>
        <taxon>Sphingobacteriaceae</taxon>
        <taxon>Solitalea</taxon>
    </lineage>
</organism>
<keyword evidence="5 9" id="KW-0812">Transmembrane</keyword>
<dbReference type="Pfam" id="PF13520">
    <property type="entry name" value="AA_permease_2"/>
    <property type="match status" value="1"/>
</dbReference>
<dbReference type="Gene3D" id="1.20.1740.10">
    <property type="entry name" value="Amino acid/polyamine transporter I"/>
    <property type="match status" value="1"/>
</dbReference>
<dbReference type="OrthoDB" id="9806937at2"/>
<dbReference type="PANTHER" id="PTHR42770:SF18">
    <property type="entry name" value="ARGININE_AGMATINE ANTIPORTER"/>
    <property type="match status" value="1"/>
</dbReference>
<evidence type="ECO:0000256" key="1">
    <source>
        <dbReference type="ARBA" id="ARBA00004651"/>
    </source>
</evidence>
<dbReference type="AlphaFoldDB" id="A0A2S5A788"/>
<evidence type="ECO:0000256" key="8">
    <source>
        <dbReference type="ARBA" id="ARBA00045636"/>
    </source>
</evidence>
<comment type="function">
    <text evidence="8">Major component of the acid-resistance (AR) system allowing enteric pathogens to survive the acidic environment in the stomach. Exchanges extracellular arginine for its intracellular decarboxylation product agmatine (Agm) thereby expelling intracellular protons. Probably undergoes several conformational states in order to translocate the substrate across the membrane; keeps the substrate accessible to only 1 side of the membrane at a time by opening and closing 3 membrane-internal gates.</text>
</comment>
<evidence type="ECO:0000256" key="5">
    <source>
        <dbReference type="ARBA" id="ARBA00022692"/>
    </source>
</evidence>
<feature type="transmembrane region" description="Helical" evidence="9">
    <location>
        <begin position="39"/>
        <end position="59"/>
    </location>
</feature>
<feature type="transmembrane region" description="Helical" evidence="9">
    <location>
        <begin position="80"/>
        <end position="106"/>
    </location>
</feature>
<dbReference type="GO" id="GO:0022857">
    <property type="term" value="F:transmembrane transporter activity"/>
    <property type="evidence" value="ECO:0007669"/>
    <property type="project" value="InterPro"/>
</dbReference>
<evidence type="ECO:0000256" key="4">
    <source>
        <dbReference type="ARBA" id="ARBA00022475"/>
    </source>
</evidence>
<protein>
    <recommendedName>
        <fullName evidence="3">Arginine/agmatine antiporter</fullName>
    </recommendedName>
</protein>
<name>A0A2S5A788_9SPHI</name>
<feature type="transmembrane region" description="Helical" evidence="9">
    <location>
        <begin position="268"/>
        <end position="291"/>
    </location>
</feature>
<evidence type="ECO:0000256" key="2">
    <source>
        <dbReference type="ARBA" id="ARBA00008220"/>
    </source>
</evidence>
<keyword evidence="7 9" id="KW-0472">Membrane</keyword>
<sequence length="444" mass="48385">MPDKKIGFLHATALVSGNMIGTGILLLPASLAVFGYFSLWGWLISTVGAVTLAIVFARLSKLLPFTGGLYIYVDKAFGPLMGFIIGWGYWIAVWTGNAAIVITLVATLSSFFPVLNQYPLAALSIGIAVVWIITFINLKGIKEAAQFQMVTTILKIIPLIIIGTVGFFYFKSTNFWVRPQHISYPSIFLQTAALTLWSFLGLESATVPAEHIRNPEKNIAKATIVGTILASVIYIFSSTAVMGILTNVDLTKSTAPFADSAQLIGGNVFYIIVGISAVIACVGTLNGWVLMQGQVAYAVARNGAFPSFFQKKNKNNVPANALIISSILVCIAITLNYSKSLQEQFQNLILLSTLSTLIPYVFCSVAELMIRRKTQADFRWRKNTKLVVITIIAFLFSIGAIIGTGSKSILYGIILLIAGVPFYYLFQKTAHKQLRDNFASDKTA</sequence>
<comment type="caution">
    <text evidence="10">The sequence shown here is derived from an EMBL/GenBank/DDBJ whole genome shotgun (WGS) entry which is preliminary data.</text>
</comment>
<feature type="transmembrane region" description="Helical" evidence="9">
    <location>
        <begin position="386"/>
        <end position="403"/>
    </location>
</feature>
<keyword evidence="4" id="KW-1003">Cell membrane</keyword>
<evidence type="ECO:0000256" key="9">
    <source>
        <dbReference type="SAM" id="Phobius"/>
    </source>
</evidence>
<evidence type="ECO:0000313" key="10">
    <source>
        <dbReference type="EMBL" id="POY38461.1"/>
    </source>
</evidence>
<reference evidence="10 11" key="1">
    <citation type="submission" date="2018-01" db="EMBL/GenBank/DDBJ databases">
        <authorList>
            <person name="Gaut B.S."/>
            <person name="Morton B.R."/>
            <person name="Clegg M.T."/>
            <person name="Duvall M.R."/>
        </authorList>
    </citation>
    <scope>NUCLEOTIDE SEQUENCE [LARGE SCALE GENOMIC DNA]</scope>
    <source>
        <strain evidence="10 11">HR-AV</strain>
    </source>
</reference>
<evidence type="ECO:0000256" key="7">
    <source>
        <dbReference type="ARBA" id="ARBA00023136"/>
    </source>
</evidence>
<keyword evidence="11" id="KW-1185">Reference proteome</keyword>
<evidence type="ECO:0000256" key="6">
    <source>
        <dbReference type="ARBA" id="ARBA00022989"/>
    </source>
</evidence>
<feature type="transmembrane region" description="Helical" evidence="9">
    <location>
        <begin position="349"/>
        <end position="370"/>
    </location>
</feature>
<gene>
    <name evidence="10" type="ORF">C3K47_03445</name>
</gene>
<dbReference type="InterPro" id="IPR050367">
    <property type="entry name" value="APC_superfamily"/>
</dbReference>
<feature type="transmembrane region" description="Helical" evidence="9">
    <location>
        <begin position="223"/>
        <end position="248"/>
    </location>
</feature>
<feature type="transmembrane region" description="Helical" evidence="9">
    <location>
        <begin position="118"/>
        <end position="138"/>
    </location>
</feature>
<evidence type="ECO:0000313" key="11">
    <source>
        <dbReference type="Proteomes" id="UP000236893"/>
    </source>
</evidence>
<keyword evidence="6 9" id="KW-1133">Transmembrane helix</keyword>
<comment type="similarity">
    <text evidence="2">Belongs to the amino acid-polyamine-organocation (APC) superfamily. Basic amino acid/polyamine antiporter (APA) (TC 2.A.3.2) family.</text>
</comment>
<dbReference type="PANTHER" id="PTHR42770">
    <property type="entry name" value="AMINO ACID TRANSPORTER-RELATED"/>
    <property type="match status" value="1"/>
</dbReference>
<feature type="transmembrane region" description="Helical" evidence="9">
    <location>
        <begin position="317"/>
        <end position="337"/>
    </location>
</feature>
<dbReference type="RefSeq" id="WP_103787718.1">
    <property type="nucleotide sequence ID" value="NZ_PQVF01000002.1"/>
</dbReference>
<feature type="transmembrane region" description="Helical" evidence="9">
    <location>
        <begin position="7"/>
        <end position="27"/>
    </location>
</feature>
<dbReference type="InterPro" id="IPR002293">
    <property type="entry name" value="AA/rel_permease1"/>
</dbReference>
<dbReference type="EMBL" id="PQVF01000002">
    <property type="protein sequence ID" value="POY38461.1"/>
    <property type="molecule type" value="Genomic_DNA"/>
</dbReference>
<feature type="transmembrane region" description="Helical" evidence="9">
    <location>
        <begin position="409"/>
        <end position="426"/>
    </location>
</feature>
<evidence type="ECO:0000256" key="3">
    <source>
        <dbReference type="ARBA" id="ARBA00021069"/>
    </source>
</evidence>
<comment type="subcellular location">
    <subcellularLocation>
        <location evidence="1">Cell membrane</location>
        <topology evidence="1">Multi-pass membrane protein</topology>
    </subcellularLocation>
</comment>
<dbReference type="GO" id="GO:0005886">
    <property type="term" value="C:plasma membrane"/>
    <property type="evidence" value="ECO:0007669"/>
    <property type="project" value="UniProtKB-SubCell"/>
</dbReference>
<dbReference type="PIRSF" id="PIRSF006060">
    <property type="entry name" value="AA_transporter"/>
    <property type="match status" value="1"/>
</dbReference>